<keyword evidence="2" id="KW-1185">Reference proteome</keyword>
<reference evidence="1" key="1">
    <citation type="submission" date="2023-09" db="EMBL/GenBank/DDBJ databases">
        <title>Vallitalea sediminicola and Vallitalea maricola sp. nov., anaerobic bacteria isolated from marine sediment.</title>
        <authorList>
            <person name="Hirano S."/>
            <person name="Maeda A."/>
            <person name="Terahara T."/>
            <person name="Mori K."/>
            <person name="Hamada M."/>
            <person name="Matsumoto R."/>
            <person name="Kobayashi T."/>
        </authorList>
    </citation>
    <scope>NUCLEOTIDE SEQUENCE</scope>
    <source>
        <strain evidence="1">AN17-2</strain>
    </source>
</reference>
<evidence type="ECO:0000313" key="2">
    <source>
        <dbReference type="Proteomes" id="UP001374599"/>
    </source>
</evidence>
<organism evidence="1 2">
    <name type="scientific">Vallitalea maricola</name>
    <dbReference type="NCBI Taxonomy" id="3074433"/>
    <lineage>
        <taxon>Bacteria</taxon>
        <taxon>Bacillati</taxon>
        <taxon>Bacillota</taxon>
        <taxon>Clostridia</taxon>
        <taxon>Lachnospirales</taxon>
        <taxon>Vallitaleaceae</taxon>
        <taxon>Vallitalea</taxon>
    </lineage>
</organism>
<sequence length="560" mass="63272">MRDIIRLTKVSLINGFNLHSFNIKNIRMNKKLWKLILAIAIIITFGVMYIGYCRFIDKLSLTFIQMNQSYYFNALLYNIMSLLIFIFGIPYIMAYFYFSKETEMLLALPIKPKNILVSKFLLLMIYEYIIVFLAVTPAFIINGVHQNAGLVYYIISVILLSIIPMAPLALCSIILMLVARITNFSSKRNLIRGIFLFLITFLAIGIQIYLQNNAVLIEQGEFYQNLLTNNETLINMLGNINPLAKCLGTSLVSTLTIQSIMNLLIFIIVNLMFFGLFVVVGDKVYLDGIIGGNEVRSKKKELTDKEFNREINKKNSPYLAIFKIDVITIVKTPIYLFNCYGAAIIVPIIIILPLMFGGEISSISIDSILDLYYVNTDFANFIIAGTLILTCLFNPTSATTFSREGRYFWISRMIPVNPRDQIIGRSISALLPQIFLVIVLIIGLNSVLDVEIGTYIIGCGLGLLSSLPIILLGMIVDIQRPLLNWSNPQRAVKQNMNVIVTMLLGSIIVLGLGGLTWLLLRLMVDSILIFGIDLVIILLLTIILYKILENKIQVRFVEIN</sequence>
<dbReference type="EMBL" id="BTPU01000058">
    <property type="protein sequence ID" value="GMQ63973.1"/>
    <property type="molecule type" value="Genomic_DNA"/>
</dbReference>
<dbReference type="Proteomes" id="UP001374599">
    <property type="component" value="Unassembled WGS sequence"/>
</dbReference>
<evidence type="ECO:0000313" key="1">
    <source>
        <dbReference type="EMBL" id="GMQ63973.1"/>
    </source>
</evidence>
<gene>
    <name evidence="1" type="ORF">AN2V17_32100</name>
</gene>
<name>A0ACB5UQ22_9FIRM</name>
<comment type="caution">
    <text evidence="1">The sequence shown here is derived from an EMBL/GenBank/DDBJ whole genome shotgun (WGS) entry which is preliminary data.</text>
</comment>
<accession>A0ACB5UQ22</accession>
<protein>
    <submittedName>
        <fullName evidence="1">Uncharacterized protein</fullName>
    </submittedName>
</protein>
<proteinExistence type="predicted"/>